<reference evidence="1" key="1">
    <citation type="journal article" date="2020" name="mSystems">
        <title>Genome- and Community-Level Interaction Insights into Carbon Utilization and Element Cycling Functions of Hydrothermarchaeota in Hydrothermal Sediment.</title>
        <authorList>
            <person name="Zhou Z."/>
            <person name="Liu Y."/>
            <person name="Xu W."/>
            <person name="Pan J."/>
            <person name="Luo Z.H."/>
            <person name="Li M."/>
        </authorList>
    </citation>
    <scope>NUCLEOTIDE SEQUENCE [LARGE SCALE GENOMIC DNA]</scope>
    <source>
        <strain evidence="1">SpSt-1088</strain>
    </source>
</reference>
<dbReference type="AlphaFoldDB" id="A0A7C5U2Q4"/>
<sequence length="157" mass="18728">MCLLTIFTASSGEIYFPKLKDEDTTSFSQIAERFLKYHGYTPYVCESEEQARKLSKILPKEGKWACYFFKSDTTGEDEKDLFFYEDEDIDTDRFKDIGIVKYTPLDEKTKDNLLRFVEEIERLKKLTWTKQEIIELFKRTILKLNHKDTGIYLEQKM</sequence>
<organism evidence="1">
    <name type="scientific">Fervidobacterium nodosum</name>
    <dbReference type="NCBI Taxonomy" id="2424"/>
    <lineage>
        <taxon>Bacteria</taxon>
        <taxon>Thermotogati</taxon>
        <taxon>Thermotogota</taxon>
        <taxon>Thermotogae</taxon>
        <taxon>Thermotogales</taxon>
        <taxon>Fervidobacteriaceae</taxon>
        <taxon>Fervidobacterium</taxon>
    </lineage>
</organism>
<name>A0A7C5U2Q4_9BACT</name>
<accession>A0A7C5U2Q4</accession>
<dbReference type="Gene3D" id="3.90.25.40">
    <property type="match status" value="1"/>
</dbReference>
<proteinExistence type="predicted"/>
<gene>
    <name evidence="1" type="ORF">ENM46_00470</name>
</gene>
<comment type="caution">
    <text evidence="1">The sequence shown here is derived from an EMBL/GenBank/DDBJ whole genome shotgun (WGS) entry which is preliminary data.</text>
</comment>
<dbReference type="EMBL" id="DRXW01000034">
    <property type="protein sequence ID" value="HHR33403.1"/>
    <property type="molecule type" value="Genomic_DNA"/>
</dbReference>
<evidence type="ECO:0000313" key="1">
    <source>
        <dbReference type="EMBL" id="HHR33403.1"/>
    </source>
</evidence>
<protein>
    <submittedName>
        <fullName evidence="1">Uncharacterized protein</fullName>
    </submittedName>
</protein>